<proteinExistence type="predicted"/>
<evidence type="ECO:0008006" key="3">
    <source>
        <dbReference type="Google" id="ProtNLM"/>
    </source>
</evidence>
<reference evidence="1 2" key="1">
    <citation type="submission" date="2019-02" db="EMBL/GenBank/DDBJ databases">
        <title>Genome of a new Bacteroidetes strain.</title>
        <authorList>
            <person name="Pitt A."/>
        </authorList>
    </citation>
    <scope>NUCLEOTIDE SEQUENCE [LARGE SCALE GENOMIC DNA]</scope>
    <source>
        <strain evidence="1 2">50C-KIRBA</strain>
    </source>
</reference>
<comment type="caution">
    <text evidence="1">The sequence shown here is derived from an EMBL/GenBank/DDBJ whole genome shotgun (WGS) entry which is preliminary data.</text>
</comment>
<dbReference type="Proteomes" id="UP001318301">
    <property type="component" value="Unassembled WGS sequence"/>
</dbReference>
<dbReference type="RefSeq" id="WP_166230164.1">
    <property type="nucleotide sequence ID" value="NZ_CBCSIJ010000002.1"/>
</dbReference>
<organism evidence="1 2">
    <name type="scientific">Aquirufa beregesia</name>
    <dbReference type="NCBI Taxonomy" id="2516556"/>
    <lineage>
        <taxon>Bacteria</taxon>
        <taxon>Pseudomonadati</taxon>
        <taxon>Bacteroidota</taxon>
        <taxon>Cytophagia</taxon>
        <taxon>Cytophagales</taxon>
        <taxon>Flectobacillaceae</taxon>
        <taxon>Aquirufa</taxon>
    </lineage>
</organism>
<protein>
    <recommendedName>
        <fullName evidence="3">Restriction endonuclease type IV Mrr domain-containing protein</fullName>
    </recommendedName>
</protein>
<name>A0ABX0EUF8_9BACT</name>
<sequence length="718" mass="81708">MDIETLANHITKLGKHYFDKACNVVLSEILNLTPINIDGSYDGGTDIVSIKDGQREKVAYQITTQKTDIKNKAYKDAKKAINKLSVQKFYFLTTYNLSEIDQILIATEISQDLGITAQCFSPKIIAGLILSKGKLNKFLDVVDLPLPRQHGNIVDIKEKALHSYSVFSDDAGKLKYSVYEDTILFSLFNDSKKEDELVEFVMNFLSLNEESESIIRKRIGGLFGKLLIKKDENGSISLLPIAFDDFKNRQSIYEIELYNLSSAQTDLLKDYELSWTSEESKKISLWIANAYISNQLENLKDINASIINNNFYSISENSIAKIKNYFINEKSVDISVAEDLTNALLDMASAHPLITKISRASVYVALDGNNPITSAKAIGASRWSDVNIILEPSVALPFLCSLLYSGNTNRFFKNSVKSVRQAMELDSPIYMPYYYFNECAGHLLTARKYIGFESQGNELEYSNNAFISNYFHLKNKGIKVPETISEYLATFSNSIKTERTDIKNWVRSIMTDLQSIFTSNGIEFIDTPHYEDNDVQDIKVEYMDILDDLGIKKKNHLFNNDIYTLKATNERIVKNGEVWAILTNDRSLVNFSKTDYFKGWITNAFKFLQVTELSKPMSESKLISLVHSVATFSERTLSLGARIMDKLINLSSKEIQNYELKAEIEKFKKETIESINLDDPNVFDIIDIKTNEFISKHGLDKKVEEEQEINDDKIDLEL</sequence>
<evidence type="ECO:0000313" key="2">
    <source>
        <dbReference type="Proteomes" id="UP001318301"/>
    </source>
</evidence>
<accession>A0ABX0EUF8</accession>
<gene>
    <name evidence="1" type="ORF">EWU23_06840</name>
</gene>
<dbReference type="EMBL" id="SEWW01000003">
    <property type="protein sequence ID" value="NGZ44186.1"/>
    <property type="molecule type" value="Genomic_DNA"/>
</dbReference>
<evidence type="ECO:0000313" key="1">
    <source>
        <dbReference type="EMBL" id="NGZ44186.1"/>
    </source>
</evidence>
<keyword evidence="2" id="KW-1185">Reference proteome</keyword>